<dbReference type="GO" id="GO:0005829">
    <property type="term" value="C:cytosol"/>
    <property type="evidence" value="ECO:0007669"/>
    <property type="project" value="TreeGrafter"/>
</dbReference>
<sequence>MTRAPRLLVLEGNTPKARARQAQFTGQTYSEAYSDVLRSIAPEAVVDICFPTDDGANIPDAGGIAGYDGVAMTGSSLNLYKAETESLRQVELMRSVFETGVPIFGSCWGLQVGSVAAGGTVVKSKNGREIGLARKIVLTEEGRSHGLHAGKGPSYDAPAVHTDEVGEKPKGMVVTATNAHSEVQAAEIRHGKSTFWGVQYHPEFTLDDMAGVFERYGQVLVDEGPFRDMDELKAHTEDLKALQKDPSRRDIAFRLGYDADVLEPTRRLAEIRNWIEKLVLPFMSRRGRG</sequence>
<dbReference type="InterPro" id="IPR017926">
    <property type="entry name" value="GATASE"/>
</dbReference>
<protein>
    <submittedName>
        <fullName evidence="2">GMP synthase</fullName>
    </submittedName>
</protein>
<dbReference type="InterPro" id="IPR029062">
    <property type="entry name" value="Class_I_gatase-like"/>
</dbReference>
<feature type="domain" description="Glutamine amidotransferase" evidence="1">
    <location>
        <begin position="86"/>
        <end position="207"/>
    </location>
</feature>
<reference evidence="2 3" key="1">
    <citation type="submission" date="2020-08" db="EMBL/GenBank/DDBJ databases">
        <title>Genome sequence of Rhizobiales bacterium strain IZ6.</title>
        <authorList>
            <person name="Nakai R."/>
            <person name="Naganuma T."/>
        </authorList>
    </citation>
    <scope>NUCLEOTIDE SEQUENCE [LARGE SCALE GENOMIC DNA]</scope>
    <source>
        <strain evidence="2 3">IZ6</strain>
    </source>
</reference>
<dbReference type="Pfam" id="PF00117">
    <property type="entry name" value="GATase"/>
    <property type="match status" value="1"/>
</dbReference>
<organism evidence="2 3">
    <name type="scientific">Terrihabitans soli</name>
    <dbReference type="NCBI Taxonomy" id="708113"/>
    <lineage>
        <taxon>Bacteria</taxon>
        <taxon>Pseudomonadati</taxon>
        <taxon>Pseudomonadota</taxon>
        <taxon>Alphaproteobacteria</taxon>
        <taxon>Hyphomicrobiales</taxon>
        <taxon>Terrihabitans</taxon>
    </lineage>
</organism>
<dbReference type="AlphaFoldDB" id="A0A6S6QWS5"/>
<dbReference type="CDD" id="cd01741">
    <property type="entry name" value="GATase1_1"/>
    <property type="match status" value="1"/>
</dbReference>
<dbReference type="SUPFAM" id="SSF52317">
    <property type="entry name" value="Class I glutamine amidotransferase-like"/>
    <property type="match status" value="1"/>
</dbReference>
<dbReference type="PANTHER" id="PTHR42695:SF5">
    <property type="entry name" value="GLUTAMINE AMIDOTRANSFERASE YLR126C-RELATED"/>
    <property type="match status" value="1"/>
</dbReference>
<evidence type="ECO:0000259" key="1">
    <source>
        <dbReference type="Pfam" id="PF00117"/>
    </source>
</evidence>
<proteinExistence type="predicted"/>
<dbReference type="Gene3D" id="3.40.50.880">
    <property type="match status" value="1"/>
</dbReference>
<dbReference type="PROSITE" id="PS51273">
    <property type="entry name" value="GATASE_TYPE_1"/>
    <property type="match status" value="1"/>
</dbReference>
<dbReference type="RefSeq" id="WP_338054668.1">
    <property type="nucleotide sequence ID" value="NZ_AP023361.1"/>
</dbReference>
<dbReference type="KEGG" id="tso:IZ6_22360"/>
<dbReference type="EMBL" id="AP023361">
    <property type="protein sequence ID" value="BCJ91501.1"/>
    <property type="molecule type" value="Genomic_DNA"/>
</dbReference>
<accession>A0A6S6QWS5</accession>
<evidence type="ECO:0000313" key="3">
    <source>
        <dbReference type="Proteomes" id="UP000515317"/>
    </source>
</evidence>
<keyword evidence="3" id="KW-1185">Reference proteome</keyword>
<dbReference type="PANTHER" id="PTHR42695">
    <property type="entry name" value="GLUTAMINE AMIDOTRANSFERASE YLR126C-RELATED"/>
    <property type="match status" value="1"/>
</dbReference>
<dbReference type="InterPro" id="IPR044992">
    <property type="entry name" value="ChyE-like"/>
</dbReference>
<gene>
    <name evidence="2" type="ORF">IZ6_22360</name>
</gene>
<evidence type="ECO:0000313" key="2">
    <source>
        <dbReference type="EMBL" id="BCJ91501.1"/>
    </source>
</evidence>
<name>A0A6S6QWS5_9HYPH</name>
<dbReference type="Proteomes" id="UP000515317">
    <property type="component" value="Chromosome"/>
</dbReference>